<name>A0ABW0K1X9_9BACL</name>
<dbReference type="EMBL" id="JBHSMJ010000006">
    <property type="protein sequence ID" value="MFC5447238.1"/>
    <property type="molecule type" value="Genomic_DNA"/>
</dbReference>
<dbReference type="PANTHER" id="PTHR21022">
    <property type="entry name" value="PREPHENATE DEHYDRATASE P PROTEIN"/>
    <property type="match status" value="1"/>
</dbReference>
<evidence type="ECO:0000256" key="4">
    <source>
        <dbReference type="ARBA" id="ARBA00022605"/>
    </source>
</evidence>
<keyword evidence="13" id="KW-1185">Reference proteome</keyword>
<evidence type="ECO:0000256" key="1">
    <source>
        <dbReference type="ARBA" id="ARBA00004741"/>
    </source>
</evidence>
<evidence type="ECO:0000256" key="2">
    <source>
        <dbReference type="ARBA" id="ARBA00013147"/>
    </source>
</evidence>
<dbReference type="Proteomes" id="UP001596044">
    <property type="component" value="Unassembled WGS sequence"/>
</dbReference>
<evidence type="ECO:0000256" key="9">
    <source>
        <dbReference type="RuleBase" id="RU361254"/>
    </source>
</evidence>
<dbReference type="InterPro" id="IPR018528">
    <property type="entry name" value="Preph_deHydtase_CS"/>
</dbReference>
<dbReference type="SUPFAM" id="SSF53850">
    <property type="entry name" value="Periplasmic binding protein-like II"/>
    <property type="match status" value="1"/>
</dbReference>
<dbReference type="CDD" id="cd04905">
    <property type="entry name" value="ACT_CM-PDT"/>
    <property type="match status" value="1"/>
</dbReference>
<dbReference type="PANTHER" id="PTHR21022:SF19">
    <property type="entry name" value="PREPHENATE DEHYDRATASE-RELATED"/>
    <property type="match status" value="1"/>
</dbReference>
<dbReference type="Gene3D" id="3.30.70.260">
    <property type="match status" value="1"/>
</dbReference>
<dbReference type="PIRSF" id="PIRSF001500">
    <property type="entry name" value="Chor_mut_pdt_Ppr"/>
    <property type="match status" value="1"/>
</dbReference>
<dbReference type="PROSITE" id="PS51671">
    <property type="entry name" value="ACT"/>
    <property type="match status" value="1"/>
</dbReference>
<dbReference type="EC" id="4.2.1.51" evidence="2 9"/>
<keyword evidence="4 9" id="KW-0028">Amino-acid biosynthesis</keyword>
<dbReference type="PROSITE" id="PS51171">
    <property type="entry name" value="PREPHENATE_DEHYDR_3"/>
    <property type="match status" value="1"/>
</dbReference>
<dbReference type="InterPro" id="IPR008242">
    <property type="entry name" value="Chor_mutase/pphenate_deHydtase"/>
</dbReference>
<evidence type="ECO:0000256" key="6">
    <source>
        <dbReference type="ARBA" id="ARBA00023222"/>
    </source>
</evidence>
<keyword evidence="6 9" id="KW-0584">Phenylalanine biosynthesis</keyword>
<gene>
    <name evidence="9 12" type="primary">pheA</name>
    <name evidence="12" type="ORF">ACFPOG_03140</name>
</gene>
<comment type="pathway">
    <text evidence="1 9">Amino-acid biosynthesis; L-phenylalanine biosynthesis; phenylpyruvate from prephenate: step 1/1.</text>
</comment>
<dbReference type="RefSeq" id="WP_270878437.1">
    <property type="nucleotide sequence ID" value="NZ_JAQFVF010000019.1"/>
</dbReference>
<dbReference type="Gene3D" id="3.40.190.10">
    <property type="entry name" value="Periplasmic binding protein-like II"/>
    <property type="match status" value="2"/>
</dbReference>
<evidence type="ECO:0000259" key="11">
    <source>
        <dbReference type="PROSITE" id="PS51671"/>
    </source>
</evidence>
<keyword evidence="7 9" id="KW-0456">Lyase</keyword>
<evidence type="ECO:0000256" key="7">
    <source>
        <dbReference type="ARBA" id="ARBA00023239"/>
    </source>
</evidence>
<dbReference type="GO" id="GO:0004664">
    <property type="term" value="F:prephenate dehydratase activity"/>
    <property type="evidence" value="ECO:0007669"/>
    <property type="project" value="UniProtKB-EC"/>
</dbReference>
<dbReference type="PROSITE" id="PS00857">
    <property type="entry name" value="PREPHENATE_DEHYDR_1"/>
    <property type="match status" value="1"/>
</dbReference>
<evidence type="ECO:0000259" key="10">
    <source>
        <dbReference type="PROSITE" id="PS51171"/>
    </source>
</evidence>
<keyword evidence="5 9" id="KW-0057">Aromatic amino acid biosynthesis</keyword>
<accession>A0ABW0K1X9</accession>
<dbReference type="NCBIfam" id="NF008865">
    <property type="entry name" value="PRK11898.1"/>
    <property type="match status" value="1"/>
</dbReference>
<dbReference type="Pfam" id="PF00800">
    <property type="entry name" value="PDT"/>
    <property type="match status" value="1"/>
</dbReference>
<evidence type="ECO:0000256" key="5">
    <source>
        <dbReference type="ARBA" id="ARBA00023141"/>
    </source>
</evidence>
<reference evidence="13" key="1">
    <citation type="journal article" date="2019" name="Int. J. Syst. Evol. Microbiol.">
        <title>The Global Catalogue of Microorganisms (GCM) 10K type strain sequencing project: providing services to taxonomists for standard genome sequencing and annotation.</title>
        <authorList>
            <consortium name="The Broad Institute Genomics Platform"/>
            <consortium name="The Broad Institute Genome Sequencing Center for Infectious Disease"/>
            <person name="Wu L."/>
            <person name="Ma J."/>
        </authorList>
    </citation>
    <scope>NUCLEOTIDE SEQUENCE [LARGE SCALE GENOMIC DNA]</scope>
    <source>
        <strain evidence="13">KACC 11904</strain>
    </source>
</reference>
<dbReference type="Pfam" id="PF01842">
    <property type="entry name" value="ACT"/>
    <property type="match status" value="1"/>
</dbReference>
<protein>
    <recommendedName>
        <fullName evidence="3 9">Prephenate dehydratase</fullName>
        <shortName evidence="9">PDT</shortName>
        <ecNumber evidence="2 9">4.2.1.51</ecNumber>
    </recommendedName>
</protein>
<proteinExistence type="predicted"/>
<dbReference type="InterPro" id="IPR001086">
    <property type="entry name" value="Preph_deHydtase"/>
</dbReference>
<sequence length="294" mass="32682">MKKIAILGPSTFSEESTRHFLGNERFEYVPYKLISDVFNATAAGETELGVIPIENTLEGSVHLHVDWLVHEVDLPIRAEWVFPIDMNLIGFAAPEGLVEEGNPFAHIRKVMSHHVVPAQCSRFMKQYLSGAEFEPVSSTAEGVRLAATLQDPTVAAIGPLIASVNYGVPVLQREIQNHKDNMTRFLLVGQEAPELEASEQIKTTILVTLPEDFPGALHQVLSAFAWRRINLSKIESRPTKKKLGTYYFYIDLVGSLDSVLLPAAIQEIEAIGCQVRILGCYPSYSFEMGEFPIK</sequence>
<dbReference type="InterPro" id="IPR002912">
    <property type="entry name" value="ACT_dom"/>
</dbReference>
<feature type="domain" description="ACT" evidence="11">
    <location>
        <begin position="205"/>
        <end position="282"/>
    </location>
</feature>
<organism evidence="12 13">
    <name type="scientific">Paenibacillus aestuarii</name>
    <dbReference type="NCBI Taxonomy" id="516965"/>
    <lineage>
        <taxon>Bacteria</taxon>
        <taxon>Bacillati</taxon>
        <taxon>Bacillota</taxon>
        <taxon>Bacilli</taxon>
        <taxon>Bacillales</taxon>
        <taxon>Paenibacillaceae</taxon>
        <taxon>Paenibacillus</taxon>
    </lineage>
</organism>
<evidence type="ECO:0000313" key="12">
    <source>
        <dbReference type="EMBL" id="MFC5447238.1"/>
    </source>
</evidence>
<evidence type="ECO:0000256" key="3">
    <source>
        <dbReference type="ARBA" id="ARBA00021872"/>
    </source>
</evidence>
<dbReference type="CDD" id="cd13633">
    <property type="entry name" value="PBP2_Sa-PDT_like"/>
    <property type="match status" value="1"/>
</dbReference>
<dbReference type="SUPFAM" id="SSF55021">
    <property type="entry name" value="ACT-like"/>
    <property type="match status" value="1"/>
</dbReference>
<comment type="catalytic activity">
    <reaction evidence="8 9">
        <text>prephenate + H(+) = 3-phenylpyruvate + CO2 + H2O</text>
        <dbReference type="Rhea" id="RHEA:21648"/>
        <dbReference type="ChEBI" id="CHEBI:15377"/>
        <dbReference type="ChEBI" id="CHEBI:15378"/>
        <dbReference type="ChEBI" id="CHEBI:16526"/>
        <dbReference type="ChEBI" id="CHEBI:18005"/>
        <dbReference type="ChEBI" id="CHEBI:29934"/>
        <dbReference type="EC" id="4.2.1.51"/>
    </reaction>
</comment>
<evidence type="ECO:0000256" key="8">
    <source>
        <dbReference type="ARBA" id="ARBA00047848"/>
    </source>
</evidence>
<dbReference type="InterPro" id="IPR045865">
    <property type="entry name" value="ACT-like_dom_sf"/>
</dbReference>
<comment type="caution">
    <text evidence="12">The sequence shown here is derived from an EMBL/GenBank/DDBJ whole genome shotgun (WGS) entry which is preliminary data.</text>
</comment>
<feature type="domain" description="Prephenate dehydratase" evidence="10">
    <location>
        <begin position="3"/>
        <end position="190"/>
    </location>
</feature>
<dbReference type="PROSITE" id="PS00858">
    <property type="entry name" value="PREPHENATE_DEHYDR_2"/>
    <property type="match status" value="1"/>
</dbReference>
<evidence type="ECO:0000313" key="13">
    <source>
        <dbReference type="Proteomes" id="UP001596044"/>
    </source>
</evidence>